<reference evidence="1 2" key="1">
    <citation type="journal article" date="2016" name="Nat. Commun.">
        <title>Thousands of microbial genomes shed light on interconnected biogeochemical processes in an aquifer system.</title>
        <authorList>
            <person name="Anantharaman K."/>
            <person name="Brown C.T."/>
            <person name="Hug L.A."/>
            <person name="Sharon I."/>
            <person name="Castelle C.J."/>
            <person name="Probst A.J."/>
            <person name="Thomas B.C."/>
            <person name="Singh A."/>
            <person name="Wilkins M.J."/>
            <person name="Karaoz U."/>
            <person name="Brodie E.L."/>
            <person name="Williams K.H."/>
            <person name="Hubbard S.S."/>
            <person name="Banfield J.F."/>
        </authorList>
    </citation>
    <scope>NUCLEOTIDE SEQUENCE [LARGE SCALE GENOMIC DNA]</scope>
</reference>
<sequence>MNFALSSNIRHIFILGAGASVDYGLPTWKELDNLIKTKIENDKNDQYKYRKEILDWLNKIGEDGKYKTIDECIMLESVSKDYHNNGHEIEDEIFKIIKDVFEEVYRENGTGWIRQLNEIIKDNKNMGLENNIAFVNYNYDNVLDKNFLNFDYLPTKYKLFNFKDRLGILSKVEISCLYPYGYFPSEYNSPYIHKEAETIKSNNKAFIDTVSCYESKRHNIATYNLAQKMFLYILGLGGGLEINLNNINFQNKISEIHITIKNKEKGDQIINFLSDKFKIPLTEIKVYKDCGDLIGNCFIPKTKSL</sequence>
<proteinExistence type="predicted"/>
<dbReference type="EMBL" id="MHWR01000020">
    <property type="protein sequence ID" value="OHB13244.1"/>
    <property type="molecule type" value="Genomic_DNA"/>
</dbReference>
<evidence type="ECO:0008006" key="3">
    <source>
        <dbReference type="Google" id="ProtNLM"/>
    </source>
</evidence>
<comment type="caution">
    <text evidence="1">The sequence shown here is derived from an EMBL/GenBank/DDBJ whole genome shotgun (WGS) entry which is preliminary data.</text>
</comment>
<dbReference type="Proteomes" id="UP000177154">
    <property type="component" value="Unassembled WGS sequence"/>
</dbReference>
<accession>A0A1G2UV56</accession>
<evidence type="ECO:0000313" key="2">
    <source>
        <dbReference type="Proteomes" id="UP000177154"/>
    </source>
</evidence>
<gene>
    <name evidence="1" type="ORF">A2Y49_01560</name>
</gene>
<dbReference type="AlphaFoldDB" id="A0A1G2UV56"/>
<evidence type="ECO:0000313" key="1">
    <source>
        <dbReference type="EMBL" id="OHB13244.1"/>
    </source>
</evidence>
<protein>
    <recommendedName>
        <fullName evidence="3">SIR2-like domain-containing protein</fullName>
    </recommendedName>
</protein>
<organism evidence="1 2">
    <name type="scientific">Candidatus Zambryskibacteria bacterium RIFCSPLOWO2_12_39_8</name>
    <dbReference type="NCBI Taxonomy" id="1802774"/>
    <lineage>
        <taxon>Bacteria</taxon>
        <taxon>Candidatus Zambryskiibacteriota</taxon>
    </lineage>
</organism>
<name>A0A1G2UV56_9BACT</name>